<keyword evidence="2" id="KW-1185">Reference proteome</keyword>
<organism evidence="1 2">
    <name type="scientific">Coniochaeta ligniaria NRRL 30616</name>
    <dbReference type="NCBI Taxonomy" id="1408157"/>
    <lineage>
        <taxon>Eukaryota</taxon>
        <taxon>Fungi</taxon>
        <taxon>Dikarya</taxon>
        <taxon>Ascomycota</taxon>
        <taxon>Pezizomycotina</taxon>
        <taxon>Sordariomycetes</taxon>
        <taxon>Sordariomycetidae</taxon>
        <taxon>Coniochaetales</taxon>
        <taxon>Coniochaetaceae</taxon>
        <taxon>Coniochaeta</taxon>
    </lineage>
</organism>
<feature type="non-terminal residue" evidence="1">
    <location>
        <position position="179"/>
    </location>
</feature>
<reference evidence="1 2" key="1">
    <citation type="submission" date="2016-10" db="EMBL/GenBank/DDBJ databases">
        <title>Draft genome sequence of Coniochaeta ligniaria NRRL30616, a lignocellulolytic fungus for bioabatement of inhibitors in plant biomass hydrolysates.</title>
        <authorList>
            <consortium name="DOE Joint Genome Institute"/>
            <person name="Jimenez D.J."/>
            <person name="Hector R.E."/>
            <person name="Riley R."/>
            <person name="Sun H."/>
            <person name="Grigoriev I.V."/>
            <person name="Van Elsas J.D."/>
            <person name="Nichols N.N."/>
        </authorList>
    </citation>
    <scope>NUCLEOTIDE SEQUENCE [LARGE SCALE GENOMIC DNA]</scope>
    <source>
        <strain evidence="1 2">NRRL 30616</strain>
    </source>
</reference>
<proteinExistence type="predicted"/>
<feature type="non-terminal residue" evidence="1">
    <location>
        <position position="1"/>
    </location>
</feature>
<accession>A0A1J7J4W6</accession>
<dbReference type="Proteomes" id="UP000182658">
    <property type="component" value="Unassembled WGS sequence"/>
</dbReference>
<gene>
    <name evidence="1" type="ORF">CONLIGDRAFT_562713</name>
</gene>
<dbReference type="OrthoDB" id="4812032at2759"/>
<name>A0A1J7J4W6_9PEZI</name>
<protein>
    <submittedName>
        <fullName evidence="1">Uncharacterized protein</fullName>
    </submittedName>
</protein>
<dbReference type="EMBL" id="KV875104">
    <property type="protein sequence ID" value="OIW24188.1"/>
    <property type="molecule type" value="Genomic_DNA"/>
</dbReference>
<evidence type="ECO:0000313" key="1">
    <source>
        <dbReference type="EMBL" id="OIW24188.1"/>
    </source>
</evidence>
<dbReference type="AlphaFoldDB" id="A0A1J7J4W6"/>
<dbReference type="InParanoid" id="A0A1J7J4W6"/>
<sequence length="179" mass="20225">LPLPKSRDNLEVIADKIEALAQVVAAHQNLAIRTGRAGADAVTIAKRSMTREQKVMYETWEQGLRMPAMDWKKNRKPVPANASDSGLYWTFALGIDHIWDHVGTTAENAAYVVSTWPQSLSLILTIDAMEMAEMQTAREIIEVIEERLNHYSKLMRDYSCRITKAQQIISARANDIKTK</sequence>
<evidence type="ECO:0000313" key="2">
    <source>
        <dbReference type="Proteomes" id="UP000182658"/>
    </source>
</evidence>